<feature type="region of interest" description="Disordered" evidence="1">
    <location>
        <begin position="211"/>
        <end position="230"/>
    </location>
</feature>
<reference evidence="2 3" key="1">
    <citation type="submission" date="2019-03" db="EMBL/GenBank/DDBJ databases">
        <title>New insights into Acidothiobacillus thiooxidans sulfur metabolism through coupled gene expression, solution geochemistry, microscopy and spectroscopy analyses.</title>
        <authorList>
            <person name="Camacho D."/>
            <person name="Frazao R."/>
            <person name="Fouillen A."/>
            <person name="Nanci A."/>
            <person name="Lang B.F."/>
            <person name="Apte S.C."/>
            <person name="Baron C."/>
            <person name="Warren L.A."/>
        </authorList>
    </citation>
    <scope>NUCLEOTIDE SEQUENCE [LARGE SCALE GENOMIC DNA]</scope>
    <source>
        <strain evidence="2 3">ATCC 19377</strain>
    </source>
</reference>
<evidence type="ECO:0000313" key="3">
    <source>
        <dbReference type="Proteomes" id="UP000315403"/>
    </source>
</evidence>
<protein>
    <submittedName>
        <fullName evidence="2">Uncharacterized protein</fullName>
    </submittedName>
</protein>
<evidence type="ECO:0000313" key="2">
    <source>
        <dbReference type="EMBL" id="TQN50252.1"/>
    </source>
</evidence>
<sequence>METMMVIFEGSITTPMGYASSKSSKNDREKKTKYQALPTMDGKFILPGEQLSGALRRAGMDDILAAFPKNPLLSILSFYQARVGGVAGFGHDYAVGEMAALRRVNPFLSLWGKSGLSGHIGLGHAVGPDTESVTVLQGKEGPYKRATSNAARVHGFRSDDLSRDPEMVVPDDFWHQRAVLNMAGKTPETAKLVANFAEHNNFFGFPLPEEVEKEATGTSPEESEADSASGKLTRIQNGYGGFEYLPNGTRFSHRFSVTGTESELLMLMASFHGFAQNPRLGGHWRHNLGWVDMQYTVYLREEDLRLAPREIGTLSINSHMDDLSAAALETTGMVSQWMDAYLALREQQFPGMDINAGTDAENEVIRKNLAKIRKDAAKSASRKKAQDDAANNQAADGQEANDVA</sequence>
<feature type="compositionally biased region" description="Low complexity" evidence="1">
    <location>
        <begin position="388"/>
        <end position="404"/>
    </location>
</feature>
<dbReference type="AlphaFoldDB" id="A0A543Q1P5"/>
<feature type="region of interest" description="Disordered" evidence="1">
    <location>
        <begin position="376"/>
        <end position="404"/>
    </location>
</feature>
<dbReference type="Proteomes" id="UP000315403">
    <property type="component" value="Unassembled WGS sequence"/>
</dbReference>
<dbReference type="RefSeq" id="WP_142086112.1">
    <property type="nucleotide sequence ID" value="NZ_SZUV01000001.1"/>
</dbReference>
<comment type="caution">
    <text evidence="2">The sequence shown here is derived from an EMBL/GenBank/DDBJ whole genome shotgun (WGS) entry which is preliminary data.</text>
</comment>
<accession>A0A543Q1P5</accession>
<dbReference type="EMBL" id="SZUV01000001">
    <property type="protein sequence ID" value="TQN50252.1"/>
    <property type="molecule type" value="Genomic_DNA"/>
</dbReference>
<name>A0A543Q1P5_ACITH</name>
<organism evidence="2 3">
    <name type="scientific">Acidithiobacillus thiooxidans ATCC 19377</name>
    <dbReference type="NCBI Taxonomy" id="637390"/>
    <lineage>
        <taxon>Bacteria</taxon>
        <taxon>Pseudomonadati</taxon>
        <taxon>Pseudomonadota</taxon>
        <taxon>Acidithiobacillia</taxon>
        <taxon>Acidithiobacillales</taxon>
        <taxon>Acidithiobacillaceae</taxon>
        <taxon>Acidithiobacillus</taxon>
    </lineage>
</organism>
<evidence type="ECO:0000256" key="1">
    <source>
        <dbReference type="SAM" id="MobiDB-lite"/>
    </source>
</evidence>
<gene>
    <name evidence="2" type="ORF">DLNHIDIE_00105</name>
</gene>
<proteinExistence type="predicted"/>